<evidence type="ECO:0000313" key="3">
    <source>
        <dbReference type="Proteomes" id="UP001292094"/>
    </source>
</evidence>
<accession>A0AAE1TKE7</accession>
<protein>
    <submittedName>
        <fullName evidence="2">Uncharacterized protein</fullName>
    </submittedName>
</protein>
<proteinExistence type="predicted"/>
<dbReference type="AlphaFoldDB" id="A0AAE1TKE7"/>
<dbReference type="EMBL" id="JAWZYT010006309">
    <property type="protein sequence ID" value="KAK4288426.1"/>
    <property type="molecule type" value="Genomic_DNA"/>
</dbReference>
<name>A0AAE1TKE7_9EUCA</name>
<dbReference type="Proteomes" id="UP001292094">
    <property type="component" value="Unassembled WGS sequence"/>
</dbReference>
<evidence type="ECO:0000256" key="1">
    <source>
        <dbReference type="SAM" id="SignalP"/>
    </source>
</evidence>
<feature type="chain" id="PRO_5041911441" evidence="1">
    <location>
        <begin position="19"/>
        <end position="118"/>
    </location>
</feature>
<evidence type="ECO:0000313" key="2">
    <source>
        <dbReference type="EMBL" id="KAK4288426.1"/>
    </source>
</evidence>
<sequence>MTLVLLALIVVTPGPPEMQWECPGLKAAWEVSQYPLPPAISSNSWLHLTEAVENYSPDKKPTPQMVFSSPYLHNFTSHHLRPFRAQGEFYYPTRRKPVITSQWARRNTPHLYRKRDIR</sequence>
<keyword evidence="1" id="KW-0732">Signal</keyword>
<reference evidence="2" key="1">
    <citation type="submission" date="2023-11" db="EMBL/GenBank/DDBJ databases">
        <title>Genome assemblies of two species of porcelain crab, Petrolisthes cinctipes and Petrolisthes manimaculis (Anomura: Porcellanidae).</title>
        <authorList>
            <person name="Angst P."/>
        </authorList>
    </citation>
    <scope>NUCLEOTIDE SEQUENCE</scope>
    <source>
        <strain evidence="2">PB745_02</strain>
        <tissue evidence="2">Gill</tissue>
    </source>
</reference>
<comment type="caution">
    <text evidence="2">The sequence shown here is derived from an EMBL/GenBank/DDBJ whole genome shotgun (WGS) entry which is preliminary data.</text>
</comment>
<feature type="signal peptide" evidence="1">
    <location>
        <begin position="1"/>
        <end position="18"/>
    </location>
</feature>
<organism evidence="2 3">
    <name type="scientific">Petrolisthes manimaculis</name>
    <dbReference type="NCBI Taxonomy" id="1843537"/>
    <lineage>
        <taxon>Eukaryota</taxon>
        <taxon>Metazoa</taxon>
        <taxon>Ecdysozoa</taxon>
        <taxon>Arthropoda</taxon>
        <taxon>Crustacea</taxon>
        <taxon>Multicrustacea</taxon>
        <taxon>Malacostraca</taxon>
        <taxon>Eumalacostraca</taxon>
        <taxon>Eucarida</taxon>
        <taxon>Decapoda</taxon>
        <taxon>Pleocyemata</taxon>
        <taxon>Anomura</taxon>
        <taxon>Galatheoidea</taxon>
        <taxon>Porcellanidae</taxon>
        <taxon>Petrolisthes</taxon>
    </lineage>
</organism>
<gene>
    <name evidence="2" type="ORF">Pmani_038549</name>
</gene>
<keyword evidence="3" id="KW-1185">Reference proteome</keyword>